<keyword evidence="2" id="KW-1133">Transmembrane helix</keyword>
<gene>
    <name evidence="4" type="ORF">K435DRAFT_961115</name>
</gene>
<evidence type="ECO:0000313" key="5">
    <source>
        <dbReference type="Proteomes" id="UP000297245"/>
    </source>
</evidence>
<sequence>MAEYDIEKNSNGQHDGHSDAERNKLTSDDDACFKLWTVYIDEAERYDKALLEGWRQDMDGMLLFSALYTASLTAFVIESYKTLREDPQDTTVSLLTQISQQLASQSNGPPESIGELNAFQPSLSSLICNTFWFISLVLGLTCSLLATFVQQWTRDFIHKTTMRPSPVLSARILAFSYLGLRRFGMHTFVDVIPILLHASLFLFFAGLIGFLQPVNAPLMYLMACTLFVFALVYMSLTLIPLISLDAPYRTPLSGILWYMGTMVNNVISRRPTFKIDSTLTERMLEKSREEPKKRDRQCMEYTIKSLSYDTELLKLLKTIPEAICGPNGARLANWPLIASLMQSSKPEHNVVHRISSLIATSSFKTSFGNQHDSLMIVIKALWSLAYLLVQKPREIPSIHSDSVRVFWFDRILLNRLRDFKTALGATSPSALALVRTSRMQGLKYCIDEMTGHLFSTSSAGWTKLQNVWKAVSEEDIDWDSQAFKSDLKSLRALVKGVEACSEASVSSEEIERLVEQAKVLVLALQRPERWKAAQVSILGEYLTSLAANHDDDADDAALATELLETTDLICSSLRHWDAYVSNDFYVPSLELNEDEAAPSFAIQHFEDVSGHNNLDFIFGHSLKLFFATKHALSPHTDAVKCRSAIEMYISNKACQRGQVIENDTQKQIERCLIQDLCSGQNSRRCIVGIQGFYLAFGLATTRDGITPRLYDFAKLVLQNAPQASLEVRQHSVFNLVLAFTERVLCRHLLYVFQRKQCLDMETMDALRQRLLPEVALPTEGLDTQQGFLLSMMLVALSNLIRECCRIDMDATHLGHFEELSCCFWKEGQRYNGPIHEKSQIVFSQAVLQLVQSPSRKRNDSAARQFFHEAAGIWFWSQMWPWITDVQAANTLIKAIDMHKRDDNSRMIYYEQNLLDRCNIIRERESGEGSAVDEPGGGSTVDESEGGSTVDESGEDSTVDESGEDSTIDD</sequence>
<name>A0A4S8MQL0_DENBC</name>
<dbReference type="InterPro" id="IPR045338">
    <property type="entry name" value="DUF6535"/>
</dbReference>
<feature type="region of interest" description="Disordered" evidence="1">
    <location>
        <begin position="1"/>
        <end position="23"/>
    </location>
</feature>
<dbReference type="AlphaFoldDB" id="A0A4S8MQL0"/>
<accession>A0A4S8MQL0</accession>
<evidence type="ECO:0000259" key="3">
    <source>
        <dbReference type="Pfam" id="PF20153"/>
    </source>
</evidence>
<protein>
    <recommendedName>
        <fullName evidence="3">DUF6535 domain-containing protein</fullName>
    </recommendedName>
</protein>
<evidence type="ECO:0000313" key="4">
    <source>
        <dbReference type="EMBL" id="THV05343.1"/>
    </source>
</evidence>
<organism evidence="4 5">
    <name type="scientific">Dendrothele bispora (strain CBS 962.96)</name>
    <dbReference type="NCBI Taxonomy" id="1314807"/>
    <lineage>
        <taxon>Eukaryota</taxon>
        <taxon>Fungi</taxon>
        <taxon>Dikarya</taxon>
        <taxon>Basidiomycota</taxon>
        <taxon>Agaricomycotina</taxon>
        <taxon>Agaricomycetes</taxon>
        <taxon>Agaricomycetidae</taxon>
        <taxon>Agaricales</taxon>
        <taxon>Agaricales incertae sedis</taxon>
        <taxon>Dendrothele</taxon>
    </lineage>
</organism>
<feature type="compositionally biased region" description="Acidic residues" evidence="1">
    <location>
        <begin position="951"/>
        <end position="969"/>
    </location>
</feature>
<keyword evidence="5" id="KW-1185">Reference proteome</keyword>
<dbReference type="OrthoDB" id="3185525at2759"/>
<feature type="domain" description="DUF6535" evidence="3">
    <location>
        <begin position="36"/>
        <end position="212"/>
    </location>
</feature>
<dbReference type="EMBL" id="ML179049">
    <property type="protein sequence ID" value="THV05343.1"/>
    <property type="molecule type" value="Genomic_DNA"/>
</dbReference>
<dbReference type="Pfam" id="PF20153">
    <property type="entry name" value="DUF6535"/>
    <property type="match status" value="1"/>
</dbReference>
<feature type="transmembrane region" description="Helical" evidence="2">
    <location>
        <begin position="218"/>
        <end position="242"/>
    </location>
</feature>
<proteinExistence type="predicted"/>
<keyword evidence="2" id="KW-0812">Transmembrane</keyword>
<evidence type="ECO:0000256" key="2">
    <source>
        <dbReference type="SAM" id="Phobius"/>
    </source>
</evidence>
<feature type="transmembrane region" description="Helical" evidence="2">
    <location>
        <begin position="131"/>
        <end position="149"/>
    </location>
</feature>
<evidence type="ECO:0000256" key="1">
    <source>
        <dbReference type="SAM" id="MobiDB-lite"/>
    </source>
</evidence>
<dbReference type="Proteomes" id="UP000297245">
    <property type="component" value="Unassembled WGS sequence"/>
</dbReference>
<reference evidence="4 5" key="1">
    <citation type="journal article" date="2019" name="Nat. Ecol. Evol.">
        <title>Megaphylogeny resolves global patterns of mushroom evolution.</title>
        <authorList>
            <person name="Varga T."/>
            <person name="Krizsan K."/>
            <person name="Foldi C."/>
            <person name="Dima B."/>
            <person name="Sanchez-Garcia M."/>
            <person name="Sanchez-Ramirez S."/>
            <person name="Szollosi G.J."/>
            <person name="Szarkandi J.G."/>
            <person name="Papp V."/>
            <person name="Albert L."/>
            <person name="Andreopoulos W."/>
            <person name="Angelini C."/>
            <person name="Antonin V."/>
            <person name="Barry K.W."/>
            <person name="Bougher N.L."/>
            <person name="Buchanan P."/>
            <person name="Buyck B."/>
            <person name="Bense V."/>
            <person name="Catcheside P."/>
            <person name="Chovatia M."/>
            <person name="Cooper J."/>
            <person name="Damon W."/>
            <person name="Desjardin D."/>
            <person name="Finy P."/>
            <person name="Geml J."/>
            <person name="Haridas S."/>
            <person name="Hughes K."/>
            <person name="Justo A."/>
            <person name="Karasinski D."/>
            <person name="Kautmanova I."/>
            <person name="Kiss B."/>
            <person name="Kocsube S."/>
            <person name="Kotiranta H."/>
            <person name="LaButti K.M."/>
            <person name="Lechner B.E."/>
            <person name="Liimatainen K."/>
            <person name="Lipzen A."/>
            <person name="Lukacs Z."/>
            <person name="Mihaltcheva S."/>
            <person name="Morgado L.N."/>
            <person name="Niskanen T."/>
            <person name="Noordeloos M.E."/>
            <person name="Ohm R.A."/>
            <person name="Ortiz-Santana B."/>
            <person name="Ovrebo C."/>
            <person name="Racz N."/>
            <person name="Riley R."/>
            <person name="Savchenko A."/>
            <person name="Shiryaev A."/>
            <person name="Soop K."/>
            <person name="Spirin V."/>
            <person name="Szebenyi C."/>
            <person name="Tomsovsky M."/>
            <person name="Tulloss R.E."/>
            <person name="Uehling J."/>
            <person name="Grigoriev I.V."/>
            <person name="Vagvolgyi C."/>
            <person name="Papp T."/>
            <person name="Martin F.M."/>
            <person name="Miettinen O."/>
            <person name="Hibbett D.S."/>
            <person name="Nagy L.G."/>
        </authorList>
    </citation>
    <scope>NUCLEOTIDE SEQUENCE [LARGE SCALE GENOMIC DNA]</scope>
    <source>
        <strain evidence="4 5">CBS 962.96</strain>
    </source>
</reference>
<feature type="transmembrane region" description="Helical" evidence="2">
    <location>
        <begin position="192"/>
        <end position="211"/>
    </location>
</feature>
<feature type="region of interest" description="Disordered" evidence="1">
    <location>
        <begin position="924"/>
        <end position="969"/>
    </location>
</feature>
<keyword evidence="2" id="KW-0472">Membrane</keyword>